<feature type="compositionally biased region" description="Low complexity" evidence="1">
    <location>
        <begin position="57"/>
        <end position="71"/>
    </location>
</feature>
<feature type="region of interest" description="Disordered" evidence="1">
    <location>
        <begin position="57"/>
        <end position="78"/>
    </location>
</feature>
<comment type="caution">
    <text evidence="3">The sequence shown here is derived from an EMBL/GenBank/DDBJ whole genome shotgun (WGS) entry which is preliminary data.</text>
</comment>
<dbReference type="PANTHER" id="PTHR35127:SF1">
    <property type="entry name" value="GENOME ASSEMBLY, CHROMOSOME: A10"/>
    <property type="match status" value="1"/>
</dbReference>
<reference evidence="3" key="1">
    <citation type="submission" date="2020-06" db="EMBL/GenBank/DDBJ databases">
        <authorList>
            <person name="Li T."/>
            <person name="Hu X."/>
            <person name="Zhang T."/>
            <person name="Song X."/>
            <person name="Zhang H."/>
            <person name="Dai N."/>
            <person name="Sheng W."/>
            <person name="Hou X."/>
            <person name="Wei L."/>
        </authorList>
    </citation>
    <scope>NUCLEOTIDE SEQUENCE</scope>
    <source>
        <strain evidence="3">3651</strain>
        <tissue evidence="3">Leaf</tissue>
    </source>
</reference>
<gene>
    <name evidence="3" type="ORF">Salat_1111800</name>
</gene>
<evidence type="ECO:0000313" key="4">
    <source>
        <dbReference type="Proteomes" id="UP001293254"/>
    </source>
</evidence>
<feature type="domain" description="DUF7804" evidence="2">
    <location>
        <begin position="82"/>
        <end position="159"/>
    </location>
</feature>
<evidence type="ECO:0000259" key="2">
    <source>
        <dbReference type="Pfam" id="PF25089"/>
    </source>
</evidence>
<evidence type="ECO:0000256" key="1">
    <source>
        <dbReference type="SAM" id="MobiDB-lite"/>
    </source>
</evidence>
<keyword evidence="4" id="KW-1185">Reference proteome</keyword>
<dbReference type="EMBL" id="JACGWO010000003">
    <property type="protein sequence ID" value="KAK4433495.1"/>
    <property type="molecule type" value="Genomic_DNA"/>
</dbReference>
<dbReference type="Pfam" id="PF25089">
    <property type="entry name" value="DUF7804"/>
    <property type="match status" value="1"/>
</dbReference>
<proteinExistence type="predicted"/>
<evidence type="ECO:0000313" key="3">
    <source>
        <dbReference type="EMBL" id="KAK4433495.1"/>
    </source>
</evidence>
<sequence length="229" mass="24877">MALVGPHSGGQSLCPSFLARNESNHIFSPNPILSISKNTKKIPRNYVSASTTSSGAAVVVGSPPPGEVVETGDPHGKDASISGKIDSWMQESVMDIVSNLKQAPLLVKIHSENDGRVKIQTEKAVAGNWPVLKNEWRRGESRSPDGLIFVEELEQNPDQDQDFGDGVTRAWGIVVQEKGVECGPACYLLKTNRVCGGMGLGFCTHFCLMKVNSFRDSALQQFNDSWLLH</sequence>
<dbReference type="InterPro" id="IPR056706">
    <property type="entry name" value="DUF7804"/>
</dbReference>
<accession>A0AAE1YNI5</accession>
<organism evidence="3 4">
    <name type="scientific">Sesamum alatum</name>
    <dbReference type="NCBI Taxonomy" id="300844"/>
    <lineage>
        <taxon>Eukaryota</taxon>
        <taxon>Viridiplantae</taxon>
        <taxon>Streptophyta</taxon>
        <taxon>Embryophyta</taxon>
        <taxon>Tracheophyta</taxon>
        <taxon>Spermatophyta</taxon>
        <taxon>Magnoliopsida</taxon>
        <taxon>eudicotyledons</taxon>
        <taxon>Gunneridae</taxon>
        <taxon>Pentapetalae</taxon>
        <taxon>asterids</taxon>
        <taxon>lamiids</taxon>
        <taxon>Lamiales</taxon>
        <taxon>Pedaliaceae</taxon>
        <taxon>Sesamum</taxon>
    </lineage>
</organism>
<dbReference type="AlphaFoldDB" id="A0AAE1YNI5"/>
<protein>
    <recommendedName>
        <fullName evidence="2">DUF7804 domain-containing protein</fullName>
    </recommendedName>
</protein>
<dbReference type="PANTHER" id="PTHR35127">
    <property type="entry name" value="OS03G0736900 PROTEIN"/>
    <property type="match status" value="1"/>
</dbReference>
<reference evidence="3" key="2">
    <citation type="journal article" date="2024" name="Plant">
        <title>Genomic evolution and insights into agronomic trait innovations of Sesamum species.</title>
        <authorList>
            <person name="Miao H."/>
            <person name="Wang L."/>
            <person name="Qu L."/>
            <person name="Liu H."/>
            <person name="Sun Y."/>
            <person name="Le M."/>
            <person name="Wang Q."/>
            <person name="Wei S."/>
            <person name="Zheng Y."/>
            <person name="Lin W."/>
            <person name="Duan Y."/>
            <person name="Cao H."/>
            <person name="Xiong S."/>
            <person name="Wang X."/>
            <person name="Wei L."/>
            <person name="Li C."/>
            <person name="Ma Q."/>
            <person name="Ju M."/>
            <person name="Zhao R."/>
            <person name="Li G."/>
            <person name="Mu C."/>
            <person name="Tian Q."/>
            <person name="Mei H."/>
            <person name="Zhang T."/>
            <person name="Gao T."/>
            <person name="Zhang H."/>
        </authorList>
    </citation>
    <scope>NUCLEOTIDE SEQUENCE</scope>
    <source>
        <strain evidence="3">3651</strain>
    </source>
</reference>
<dbReference type="Proteomes" id="UP001293254">
    <property type="component" value="Unassembled WGS sequence"/>
</dbReference>
<name>A0AAE1YNI5_9LAMI</name>